<protein>
    <submittedName>
        <fullName evidence="8">Avt3 protein</fullName>
    </submittedName>
</protein>
<feature type="transmembrane region" description="Helical" evidence="6">
    <location>
        <begin position="640"/>
        <end position="658"/>
    </location>
</feature>
<evidence type="ECO:0000256" key="5">
    <source>
        <dbReference type="SAM" id="Coils"/>
    </source>
</evidence>
<evidence type="ECO:0000256" key="3">
    <source>
        <dbReference type="ARBA" id="ARBA00022989"/>
    </source>
</evidence>
<dbReference type="Gene3D" id="1.20.1740.10">
    <property type="entry name" value="Amino acid/polyamine transporter I"/>
    <property type="match status" value="1"/>
</dbReference>
<proteinExistence type="predicted"/>
<evidence type="ECO:0000256" key="4">
    <source>
        <dbReference type="ARBA" id="ARBA00023136"/>
    </source>
</evidence>
<evidence type="ECO:0000256" key="1">
    <source>
        <dbReference type="ARBA" id="ARBA00004141"/>
    </source>
</evidence>
<keyword evidence="5" id="KW-0175">Coiled coil</keyword>
<accession>A0A812T347</accession>
<comment type="subcellular location">
    <subcellularLocation>
        <location evidence="1">Membrane</location>
        <topology evidence="1">Multi-pass membrane protein</topology>
    </subcellularLocation>
</comment>
<feature type="transmembrane region" description="Helical" evidence="6">
    <location>
        <begin position="288"/>
        <end position="308"/>
    </location>
</feature>
<evidence type="ECO:0000256" key="2">
    <source>
        <dbReference type="ARBA" id="ARBA00022692"/>
    </source>
</evidence>
<dbReference type="EMBL" id="CAJNDS010002511">
    <property type="protein sequence ID" value="CAE7504860.1"/>
    <property type="molecule type" value="Genomic_DNA"/>
</dbReference>
<feature type="domain" description="Amino acid transporter transmembrane" evidence="7">
    <location>
        <begin position="285"/>
        <end position="636"/>
    </location>
</feature>
<dbReference type="Proteomes" id="UP000604046">
    <property type="component" value="Unassembled WGS sequence"/>
</dbReference>
<reference evidence="8" key="1">
    <citation type="submission" date="2021-02" db="EMBL/GenBank/DDBJ databases">
        <authorList>
            <person name="Dougan E. K."/>
            <person name="Rhodes N."/>
            <person name="Thang M."/>
            <person name="Chan C."/>
        </authorList>
    </citation>
    <scope>NUCLEOTIDE SEQUENCE</scope>
</reference>
<dbReference type="GO" id="GO:0005774">
    <property type="term" value="C:vacuolar membrane"/>
    <property type="evidence" value="ECO:0007669"/>
    <property type="project" value="TreeGrafter"/>
</dbReference>
<dbReference type="AlphaFoldDB" id="A0A812T347"/>
<keyword evidence="3 6" id="KW-1133">Transmembrane helix</keyword>
<keyword evidence="2 6" id="KW-0812">Transmembrane</keyword>
<feature type="transmembrane region" description="Helical" evidence="6">
    <location>
        <begin position="359"/>
        <end position="387"/>
    </location>
</feature>
<feature type="transmembrane region" description="Helical" evidence="6">
    <location>
        <begin position="428"/>
        <end position="446"/>
    </location>
</feature>
<sequence length="663" mass="72105">MATRRIGRAGESVSDGLSETLEQANHAERAAQASVVTARKYLLQKTAELKKLAMAGAHGGSGGELGRLQTRVNNMQQDIAKLRTNIKDAEERLRVKQILAEVLEKLQLAEEEVEKVAAAAAPDLCQTLNLGDLLWSSLLLKLLRSEGYVAYEDYQRDLDKFKGGKLTERSNTFPAKEQDHFDELRPSQIAKIGGFRRHFVATQGDGSSVPELGGTAESSKNVDMNALAEEIDVWMQNLVFFVDSLDVYDDCDGGGMFMEKTTPEIIRERLLAGQEALPELKKQKKVSLLKASFSFFKCMVATGVLFIPQSMSNSGWAGAVVIMLVSALASTAGILLLGSCHEATGKSYPAMGQMVTGKLGFLISAQIALSQYGFCTCYVAFIVQLVVQMYQQEGLPPPPPSHIVLIVTLIFIPLGWIRRIGKMKITNIIGDVIILVGIGFVSWVAVQRILNLGTAEGVVPFTSPGRGMIFAGTAVFAFEGIALVIPIRESMARPDLFPALMTGMMVFFTVLLTGFGLLGYFSWGPNMQTIVLNELQGSSADSIKILYILAIVCTFPIAISPCFSICEGPLFGHMPATETRKWLKNGFRTALTLLLALIAYSAADELNIVVSIIGSFCCIPLAFIFPAVLHMKIVGSRPWLDMLVAGIGTVMVPVTLYMDFSSL</sequence>
<evidence type="ECO:0000313" key="8">
    <source>
        <dbReference type="EMBL" id="CAE7504860.1"/>
    </source>
</evidence>
<feature type="transmembrane region" description="Helical" evidence="6">
    <location>
        <begin position="314"/>
        <end position="338"/>
    </location>
</feature>
<keyword evidence="9" id="KW-1185">Reference proteome</keyword>
<keyword evidence="4 6" id="KW-0472">Membrane</keyword>
<name>A0A812T347_9DINO</name>
<feature type="transmembrane region" description="Helical" evidence="6">
    <location>
        <begin position="608"/>
        <end position="628"/>
    </location>
</feature>
<feature type="transmembrane region" description="Helical" evidence="6">
    <location>
        <begin position="466"/>
        <end position="487"/>
    </location>
</feature>
<dbReference type="PANTHER" id="PTHR22950">
    <property type="entry name" value="AMINO ACID TRANSPORTER"/>
    <property type="match status" value="1"/>
</dbReference>
<feature type="transmembrane region" description="Helical" evidence="6">
    <location>
        <begin position="499"/>
        <end position="523"/>
    </location>
</feature>
<gene>
    <name evidence="8" type="primary">avt3</name>
    <name evidence="8" type="ORF">SNAT2548_LOCUS28278</name>
</gene>
<feature type="coiled-coil region" evidence="5">
    <location>
        <begin position="65"/>
        <end position="119"/>
    </location>
</feature>
<evidence type="ECO:0000259" key="7">
    <source>
        <dbReference type="Pfam" id="PF01490"/>
    </source>
</evidence>
<feature type="transmembrane region" description="Helical" evidence="6">
    <location>
        <begin position="399"/>
        <end position="416"/>
    </location>
</feature>
<dbReference type="Pfam" id="PF01490">
    <property type="entry name" value="Aa_trans"/>
    <property type="match status" value="1"/>
</dbReference>
<dbReference type="OrthoDB" id="1684102at2759"/>
<comment type="caution">
    <text evidence="8">The sequence shown here is derived from an EMBL/GenBank/DDBJ whole genome shotgun (WGS) entry which is preliminary data.</text>
</comment>
<feature type="transmembrane region" description="Helical" evidence="6">
    <location>
        <begin position="586"/>
        <end position="602"/>
    </location>
</feature>
<organism evidence="8 9">
    <name type="scientific">Symbiodinium natans</name>
    <dbReference type="NCBI Taxonomy" id="878477"/>
    <lineage>
        <taxon>Eukaryota</taxon>
        <taxon>Sar</taxon>
        <taxon>Alveolata</taxon>
        <taxon>Dinophyceae</taxon>
        <taxon>Suessiales</taxon>
        <taxon>Symbiodiniaceae</taxon>
        <taxon>Symbiodinium</taxon>
    </lineage>
</organism>
<feature type="transmembrane region" description="Helical" evidence="6">
    <location>
        <begin position="543"/>
        <end position="566"/>
    </location>
</feature>
<evidence type="ECO:0000256" key="6">
    <source>
        <dbReference type="SAM" id="Phobius"/>
    </source>
</evidence>
<dbReference type="GO" id="GO:0015179">
    <property type="term" value="F:L-amino acid transmembrane transporter activity"/>
    <property type="evidence" value="ECO:0007669"/>
    <property type="project" value="TreeGrafter"/>
</dbReference>
<dbReference type="PANTHER" id="PTHR22950:SF666">
    <property type="entry name" value="VACUOLAR AMINO ACID TRANSPORTER 4"/>
    <property type="match status" value="1"/>
</dbReference>
<evidence type="ECO:0000313" key="9">
    <source>
        <dbReference type="Proteomes" id="UP000604046"/>
    </source>
</evidence>
<dbReference type="InterPro" id="IPR013057">
    <property type="entry name" value="AA_transpt_TM"/>
</dbReference>